<feature type="domain" description="FCP1 homology" evidence="2">
    <location>
        <begin position="726"/>
        <end position="921"/>
    </location>
</feature>
<feature type="compositionally biased region" description="Basic and acidic residues" evidence="1">
    <location>
        <begin position="231"/>
        <end position="249"/>
    </location>
</feature>
<dbReference type="PROSITE" id="PS50969">
    <property type="entry name" value="FCP1"/>
    <property type="match status" value="1"/>
</dbReference>
<feature type="compositionally biased region" description="Basic and acidic residues" evidence="1">
    <location>
        <begin position="575"/>
        <end position="585"/>
    </location>
</feature>
<reference evidence="3" key="1">
    <citation type="journal article" date="2014" name="Genome Biol. Evol.">
        <title>Gene Loss Rather Than Gene Gain Is Associated with a Host Jump from Monocots to Dicots in the Smut Fungus Melanopsichium pennsylvanicum.</title>
        <authorList>
            <person name="Sharma R."/>
            <person name="Mishra B."/>
            <person name="Runge F."/>
            <person name="Thines M."/>
        </authorList>
    </citation>
    <scope>NUCLEOTIDE SEQUENCE</scope>
    <source>
        <strain evidence="3">4</strain>
    </source>
</reference>
<feature type="compositionally biased region" description="Low complexity" evidence="1">
    <location>
        <begin position="390"/>
        <end position="401"/>
    </location>
</feature>
<keyword evidence="3" id="KW-0261">Viral envelope protein</keyword>
<dbReference type="Pfam" id="PF03031">
    <property type="entry name" value="NIF"/>
    <property type="match status" value="1"/>
</dbReference>
<evidence type="ECO:0000259" key="2">
    <source>
        <dbReference type="PROSITE" id="PS50969"/>
    </source>
</evidence>
<feature type="compositionally biased region" description="Basic and acidic residues" evidence="1">
    <location>
        <begin position="555"/>
        <end position="568"/>
    </location>
</feature>
<dbReference type="FunFam" id="3.40.50.1000:FF:000270">
    <property type="entry name" value="Nuclear envelope-endoplasmic reticulum network protein"/>
    <property type="match status" value="1"/>
</dbReference>
<feature type="compositionally biased region" description="Low complexity" evidence="1">
    <location>
        <begin position="271"/>
        <end position="285"/>
    </location>
</feature>
<feature type="compositionally biased region" description="Low complexity" evidence="1">
    <location>
        <begin position="416"/>
        <end position="428"/>
    </location>
</feature>
<feature type="region of interest" description="Disordered" evidence="1">
    <location>
        <begin position="300"/>
        <end position="326"/>
    </location>
</feature>
<feature type="compositionally biased region" description="Acidic residues" evidence="1">
    <location>
        <begin position="250"/>
        <end position="260"/>
    </location>
</feature>
<feature type="region of interest" description="Disordered" evidence="1">
    <location>
        <begin position="124"/>
        <end position="203"/>
    </location>
</feature>
<dbReference type="InterPro" id="IPR036412">
    <property type="entry name" value="HAD-like_sf"/>
</dbReference>
<feature type="region of interest" description="Disordered" evidence="1">
    <location>
        <begin position="691"/>
        <end position="725"/>
    </location>
</feature>
<dbReference type="EMBL" id="HG529625">
    <property type="protein sequence ID" value="CDI54696.1"/>
    <property type="molecule type" value="Genomic_DNA"/>
</dbReference>
<accession>A0A077R6D1</accession>
<dbReference type="Gene3D" id="3.40.50.1000">
    <property type="entry name" value="HAD superfamily/HAD-like"/>
    <property type="match status" value="1"/>
</dbReference>
<protein>
    <submittedName>
        <fullName evidence="3">Related to nuclear envelope protein NEM1</fullName>
    </submittedName>
</protein>
<proteinExistence type="predicted"/>
<dbReference type="NCBIfam" id="TIGR02251">
    <property type="entry name" value="HIF-SF_euk"/>
    <property type="match status" value="1"/>
</dbReference>
<dbReference type="InterPro" id="IPR050365">
    <property type="entry name" value="TIM50"/>
</dbReference>
<feature type="compositionally biased region" description="Low complexity" evidence="1">
    <location>
        <begin position="691"/>
        <end position="703"/>
    </location>
</feature>
<dbReference type="AlphaFoldDB" id="A0A077R6D1"/>
<keyword evidence="3" id="KW-0946">Virion</keyword>
<evidence type="ECO:0000256" key="1">
    <source>
        <dbReference type="SAM" id="MobiDB-lite"/>
    </source>
</evidence>
<feature type="region of interest" description="Disordered" evidence="1">
    <location>
        <begin position="1"/>
        <end position="104"/>
    </location>
</feature>
<dbReference type="InterPro" id="IPR011948">
    <property type="entry name" value="Dullard_phosphatase"/>
</dbReference>
<sequence length="936" mass="102476">MNSISYLDSVLSRSFAPHPDPPSSRPASSAKRSRSHSSLQGSRRLSSTSASTPNPSSSLRRWSQEQDHARPIYKNALRRTGSTPASTWPTHALDTDDSDSDSRHSRRARWSGLWGLTGWLDEAIHPGSRNRSRKNSDSELSYPHTKRVPSLDDLLLSSTAPRRGQARRTVSSGIGQAHSRRHDESGTHESHGELVRSSSKRHSRFGASASLTLTAANHHQSPDTWTIHDSSVQRHRDPELMTEKEREDVVEFDGGDFAPEDIDRPRERTISQSSADSSWAEGSSISHEAAQTLAATTAADSTPLLEHKSDGADSASTQDEGDEKSIDSETLLKAAKGEPGAIEAVAHEHPSSSVVDLEATSATPKKDPAASSDADVKPNNHHDGLIQLDTSTSVLTTPSTSRMGSLRRNRDTPIDSLASSSSTSLASTGTAEAVKRILTPSKSRKRRSARSTPNSSDRASESEGSRQWLASHNGNSAHIIDPPTPHNGAVPHRKRSSSTKRAVRRTLIAIRDLLIAVLLCPVNCVRYLRRHRVIRAEEAIEAVYERAQVPILEKGETSYHRASPDRSNRSPSLRFESESKRDGGKRNSTTACRPRTPRLDGKDASVFRTGPFEREMVTEDQAAELTTAWKAVASGQRTPSRLLPNPQTVDPMLAHSSKAEPIDTLMAEKEAMMEAERQSRIAKGRAARLAARANGTDPSLTSPTSPPPSSVLLRTKVPRGPSSSIIHHSPKILVLDLDETLIHSTSRSPSHHSSSSSFGRTTTSGFLGLETAGAILGLRANDNPRRIRPHMVEVVLDGRSVLYHVYKRPWTDYFLRKVASWYTVVVFTASVQEYADPVIDWLDQGRGLISARLFRESCSFKSGSYVKNLAVVDEDLSKVCLVDNSPASYKLNRANGIPIEGWTSDPNDEALLDLLPILDSLRFASDVRHILGIRGW</sequence>
<evidence type="ECO:0000313" key="3">
    <source>
        <dbReference type="EMBL" id="CDI54696.1"/>
    </source>
</evidence>
<feature type="region of interest" description="Disordered" evidence="1">
    <location>
        <begin position="346"/>
        <end position="501"/>
    </location>
</feature>
<feature type="compositionally biased region" description="Polar residues" evidence="1">
    <location>
        <begin position="80"/>
        <end position="89"/>
    </location>
</feature>
<dbReference type="SUPFAM" id="SSF56784">
    <property type="entry name" value="HAD-like"/>
    <property type="match status" value="1"/>
</dbReference>
<dbReference type="InterPro" id="IPR004274">
    <property type="entry name" value="FCP1_dom"/>
</dbReference>
<dbReference type="InterPro" id="IPR023214">
    <property type="entry name" value="HAD_sf"/>
</dbReference>
<organism evidence="3">
    <name type="scientific">Melanopsichium pennsylvanicum 4</name>
    <dbReference type="NCBI Taxonomy" id="1398559"/>
    <lineage>
        <taxon>Eukaryota</taxon>
        <taxon>Fungi</taxon>
        <taxon>Dikarya</taxon>
        <taxon>Basidiomycota</taxon>
        <taxon>Ustilaginomycotina</taxon>
        <taxon>Ustilaginomycetes</taxon>
        <taxon>Ustilaginales</taxon>
        <taxon>Ustilaginaceae</taxon>
        <taxon>Melanopsichium</taxon>
    </lineage>
</organism>
<dbReference type="CDD" id="cd07521">
    <property type="entry name" value="HAD_FCP1-like"/>
    <property type="match status" value="1"/>
</dbReference>
<name>A0A077R6D1_9BASI</name>
<feature type="region of interest" description="Disordered" evidence="1">
    <location>
        <begin position="215"/>
        <end position="285"/>
    </location>
</feature>
<feature type="compositionally biased region" description="Basic residues" evidence="1">
    <location>
        <begin position="491"/>
        <end position="501"/>
    </location>
</feature>
<dbReference type="GO" id="GO:0016791">
    <property type="term" value="F:phosphatase activity"/>
    <property type="evidence" value="ECO:0007669"/>
    <property type="project" value="InterPro"/>
</dbReference>
<dbReference type="PANTHER" id="PTHR12210">
    <property type="entry name" value="DULLARD PROTEIN PHOSPHATASE"/>
    <property type="match status" value="1"/>
</dbReference>
<feature type="compositionally biased region" description="Basic and acidic residues" evidence="1">
    <location>
        <begin position="181"/>
        <end position="194"/>
    </location>
</feature>
<feature type="compositionally biased region" description="Basic and acidic residues" evidence="1">
    <location>
        <begin position="364"/>
        <end position="384"/>
    </location>
</feature>
<feature type="compositionally biased region" description="Low complexity" evidence="1">
    <location>
        <begin position="46"/>
        <end position="58"/>
    </location>
</feature>
<feature type="compositionally biased region" description="Polar residues" evidence="1">
    <location>
        <begin position="215"/>
        <end position="230"/>
    </location>
</feature>
<dbReference type="SMART" id="SM00577">
    <property type="entry name" value="CPDc"/>
    <property type="match status" value="1"/>
</dbReference>
<feature type="region of interest" description="Disordered" evidence="1">
    <location>
        <begin position="555"/>
        <end position="605"/>
    </location>
</feature>